<dbReference type="InterPro" id="IPR017459">
    <property type="entry name" value="Glycosyl_Trfase_fam3_N_dom"/>
</dbReference>
<name>A0A1I0ELY1_THASX</name>
<evidence type="ECO:0000256" key="2">
    <source>
        <dbReference type="ARBA" id="ARBA00022605"/>
    </source>
</evidence>
<feature type="binding site" evidence="9">
    <location>
        <position position="79"/>
    </location>
    <ligand>
        <name>anthranilate</name>
        <dbReference type="ChEBI" id="CHEBI:16567"/>
        <label>1</label>
    </ligand>
</feature>
<dbReference type="UniPathway" id="UPA00035">
    <property type="reaction ID" value="UER00041"/>
</dbReference>
<dbReference type="GO" id="GO:0005829">
    <property type="term" value="C:cytosol"/>
    <property type="evidence" value="ECO:0007669"/>
    <property type="project" value="TreeGrafter"/>
</dbReference>
<evidence type="ECO:0000256" key="7">
    <source>
        <dbReference type="ARBA" id="ARBA00052328"/>
    </source>
</evidence>
<dbReference type="InterPro" id="IPR000312">
    <property type="entry name" value="Glycosyl_Trfase_fam3"/>
</dbReference>
<dbReference type="InterPro" id="IPR036320">
    <property type="entry name" value="Glycosyl_Trfase_fam3_N_dom_sf"/>
</dbReference>
<dbReference type="Proteomes" id="UP000199308">
    <property type="component" value="Unassembled WGS sequence"/>
</dbReference>
<comment type="function">
    <text evidence="9">Catalyzes the transfer of the phosphoribosyl group of 5-phosphorylribose-1-pyrophosphate (PRPP) to anthranilate to yield N-(5'-phosphoribosyl)-anthranilate (PRA).</text>
</comment>
<feature type="binding site" evidence="9">
    <location>
        <position position="165"/>
    </location>
    <ligand>
        <name>anthranilate</name>
        <dbReference type="ChEBI" id="CHEBI:16567"/>
        <label>2</label>
    </ligand>
</feature>
<dbReference type="EMBL" id="FOHK01000008">
    <property type="protein sequence ID" value="SET46473.1"/>
    <property type="molecule type" value="Genomic_DNA"/>
</dbReference>
<feature type="binding site" evidence="9">
    <location>
        <begin position="107"/>
        <end position="115"/>
    </location>
    <ligand>
        <name>5-phospho-alpha-D-ribose 1-diphosphate</name>
        <dbReference type="ChEBI" id="CHEBI:58017"/>
    </ligand>
</feature>
<keyword evidence="3 9" id="KW-0328">Glycosyltransferase</keyword>
<feature type="binding site" evidence="9">
    <location>
        <position position="110"/>
    </location>
    <ligand>
        <name>anthranilate</name>
        <dbReference type="ChEBI" id="CHEBI:16567"/>
        <label>1</label>
    </ligand>
</feature>
<dbReference type="GO" id="GO:0000287">
    <property type="term" value="F:magnesium ion binding"/>
    <property type="evidence" value="ECO:0007669"/>
    <property type="project" value="UniProtKB-UniRule"/>
</dbReference>
<evidence type="ECO:0000256" key="8">
    <source>
        <dbReference type="ARBA" id="ARBA00061188"/>
    </source>
</evidence>
<evidence type="ECO:0000259" key="11">
    <source>
        <dbReference type="Pfam" id="PF02885"/>
    </source>
</evidence>
<feature type="binding site" evidence="9">
    <location>
        <begin position="89"/>
        <end position="92"/>
    </location>
    <ligand>
        <name>5-phospho-alpha-D-ribose 1-diphosphate</name>
        <dbReference type="ChEBI" id="CHEBI:58017"/>
    </ligand>
</feature>
<feature type="binding site" evidence="9">
    <location>
        <position position="224"/>
    </location>
    <ligand>
        <name>Mg(2+)</name>
        <dbReference type="ChEBI" id="CHEBI:18420"/>
        <label>1</label>
    </ligand>
</feature>
<dbReference type="PANTHER" id="PTHR43285:SF2">
    <property type="entry name" value="ANTHRANILATE PHOSPHORIBOSYLTRANSFERASE"/>
    <property type="match status" value="1"/>
</dbReference>
<feature type="binding site" evidence="9">
    <location>
        <position position="224"/>
    </location>
    <ligand>
        <name>Mg(2+)</name>
        <dbReference type="ChEBI" id="CHEBI:18420"/>
        <label>2</label>
    </ligand>
</feature>
<dbReference type="HAMAP" id="MF_00211">
    <property type="entry name" value="TrpD"/>
    <property type="match status" value="1"/>
</dbReference>
<gene>
    <name evidence="9" type="primary">trpD</name>
    <name evidence="12" type="ORF">SAMN05660429_01857</name>
</gene>
<keyword evidence="13" id="KW-1185">Reference proteome</keyword>
<dbReference type="Pfam" id="PF02885">
    <property type="entry name" value="Glycos_trans_3N"/>
    <property type="match status" value="1"/>
</dbReference>
<feature type="binding site" evidence="9">
    <location>
        <position position="119"/>
    </location>
    <ligand>
        <name>5-phospho-alpha-D-ribose 1-diphosphate</name>
        <dbReference type="ChEBI" id="CHEBI:58017"/>
    </ligand>
</feature>
<evidence type="ECO:0000256" key="6">
    <source>
        <dbReference type="ARBA" id="ARBA00023141"/>
    </source>
</evidence>
<keyword evidence="5 9" id="KW-0822">Tryptophan biosynthesis</keyword>
<dbReference type="OrthoDB" id="9806430at2"/>
<feature type="binding site" evidence="9">
    <location>
        <position position="87"/>
    </location>
    <ligand>
        <name>5-phospho-alpha-D-ribose 1-diphosphate</name>
        <dbReference type="ChEBI" id="CHEBI:58017"/>
    </ligand>
</feature>
<feature type="binding site" evidence="9">
    <location>
        <position position="223"/>
    </location>
    <ligand>
        <name>Mg(2+)</name>
        <dbReference type="ChEBI" id="CHEBI:18420"/>
        <label>2</label>
    </ligand>
</feature>
<feature type="binding site" evidence="9">
    <location>
        <begin position="82"/>
        <end position="83"/>
    </location>
    <ligand>
        <name>5-phospho-alpha-D-ribose 1-diphosphate</name>
        <dbReference type="ChEBI" id="CHEBI:58017"/>
    </ligand>
</feature>
<dbReference type="AlphaFoldDB" id="A0A1I0ELY1"/>
<comment type="subunit">
    <text evidence="9">Homodimer.</text>
</comment>
<comment type="pathway">
    <text evidence="1 9">Amino-acid biosynthesis; L-tryptophan biosynthesis; L-tryptophan from chorismate: step 2/5.</text>
</comment>
<keyword evidence="9" id="KW-0460">Magnesium</keyword>
<dbReference type="STRING" id="349064.SAMN05660429_01857"/>
<organism evidence="12 13">
    <name type="scientific">Thalassotalea agarivorans</name>
    <name type="common">Thalassomonas agarivorans</name>
    <dbReference type="NCBI Taxonomy" id="349064"/>
    <lineage>
        <taxon>Bacteria</taxon>
        <taxon>Pseudomonadati</taxon>
        <taxon>Pseudomonadota</taxon>
        <taxon>Gammaproteobacteria</taxon>
        <taxon>Alteromonadales</taxon>
        <taxon>Colwelliaceae</taxon>
        <taxon>Thalassotalea</taxon>
    </lineage>
</organism>
<dbReference type="SUPFAM" id="SSF52418">
    <property type="entry name" value="Nucleoside phosphorylase/phosphoribosyltransferase catalytic domain"/>
    <property type="match status" value="1"/>
</dbReference>
<dbReference type="InterPro" id="IPR035902">
    <property type="entry name" value="Nuc_phospho_transferase"/>
</dbReference>
<accession>A0A1I0ELY1</accession>
<feature type="domain" description="Glycosyl transferase family 3 N-terminal" evidence="11">
    <location>
        <begin position="3"/>
        <end position="64"/>
    </location>
</feature>
<comment type="cofactor">
    <cofactor evidence="9">
        <name>Mg(2+)</name>
        <dbReference type="ChEBI" id="CHEBI:18420"/>
    </cofactor>
    <text evidence="9">Binds 2 magnesium ions per monomer.</text>
</comment>
<evidence type="ECO:0000313" key="13">
    <source>
        <dbReference type="Proteomes" id="UP000199308"/>
    </source>
</evidence>
<evidence type="ECO:0000313" key="12">
    <source>
        <dbReference type="EMBL" id="SET46473.1"/>
    </source>
</evidence>
<comment type="similarity">
    <text evidence="8">In the C-terminal section; belongs to the anthranilate phosphoribosyltransferase family.</text>
</comment>
<comment type="catalytic activity">
    <reaction evidence="7 9">
        <text>N-(5-phospho-beta-D-ribosyl)anthranilate + diphosphate = 5-phospho-alpha-D-ribose 1-diphosphate + anthranilate</text>
        <dbReference type="Rhea" id="RHEA:11768"/>
        <dbReference type="ChEBI" id="CHEBI:16567"/>
        <dbReference type="ChEBI" id="CHEBI:18277"/>
        <dbReference type="ChEBI" id="CHEBI:33019"/>
        <dbReference type="ChEBI" id="CHEBI:58017"/>
        <dbReference type="EC" id="2.4.2.18"/>
    </reaction>
</comment>
<evidence type="ECO:0000256" key="9">
    <source>
        <dbReference type="HAMAP-Rule" id="MF_00211"/>
    </source>
</evidence>
<evidence type="ECO:0000256" key="3">
    <source>
        <dbReference type="ARBA" id="ARBA00022676"/>
    </source>
</evidence>
<dbReference type="FunFam" id="3.40.1030.10:FF:000002">
    <property type="entry name" value="Anthranilate phosphoribosyltransferase"/>
    <property type="match status" value="1"/>
</dbReference>
<protein>
    <recommendedName>
        <fullName evidence="9">Anthranilate phosphoribosyltransferase</fullName>
        <ecNumber evidence="9">2.4.2.18</ecNumber>
    </recommendedName>
</protein>
<evidence type="ECO:0000256" key="5">
    <source>
        <dbReference type="ARBA" id="ARBA00022822"/>
    </source>
</evidence>
<sequence>MSEVLQQLVEGNALSQAQSHQFFEQMITGNVEPALLAAVLTALKLKGESSEEIAGAATAIREHATAFPSTGYPVTDCVGTGGDGANTINISTTSAIVAASCGIKMAKHGNRSVSSMSGSADLLEAFGVNLSMSPEVAKQCLDETNLCFLFAPAYHAGFRHAGPVRQAMGIRTLFNILGPLVNPAKPSTMLLGVYTPTLLPIIAQSLKLTGVSAAWVVHGAGLDELALHGESTVYELKDSNITTKSISPADFGLPEYPLEALKGGTPEQNADIIKAILQGKGEAAHNAAVAINTAALLYLHGKAATLIEAGELAQQAIASGQAWDTLTAFATLSQQGAVNG</sequence>
<evidence type="ECO:0000256" key="1">
    <source>
        <dbReference type="ARBA" id="ARBA00004907"/>
    </source>
</evidence>
<dbReference type="Gene3D" id="3.40.1030.10">
    <property type="entry name" value="Nucleoside phosphorylase/phosphoribosyltransferase catalytic domain"/>
    <property type="match status" value="1"/>
</dbReference>
<proteinExistence type="inferred from homology"/>
<dbReference type="GO" id="GO:0004048">
    <property type="term" value="F:anthranilate phosphoribosyltransferase activity"/>
    <property type="evidence" value="ECO:0007669"/>
    <property type="project" value="UniProtKB-UniRule"/>
</dbReference>
<keyword evidence="4 9" id="KW-0808">Transferase</keyword>
<dbReference type="EC" id="2.4.2.18" evidence="9"/>
<keyword evidence="9" id="KW-0479">Metal-binding</keyword>
<keyword evidence="6 9" id="KW-0057">Aromatic amino acid biosynthesis</keyword>
<comment type="similarity">
    <text evidence="9">Belongs to the anthranilate phosphoribosyltransferase family.</text>
</comment>
<dbReference type="InterPro" id="IPR005940">
    <property type="entry name" value="Anthranilate_Pribosyl_Tfrase"/>
</dbReference>
<comment type="caution">
    <text evidence="9">Lacks conserved residue(s) required for the propagation of feature annotation.</text>
</comment>
<keyword evidence="2 9" id="KW-0028">Amino-acid biosynthesis</keyword>
<feature type="binding site" evidence="9">
    <location>
        <position position="79"/>
    </location>
    <ligand>
        <name>5-phospho-alpha-D-ribose 1-diphosphate</name>
        <dbReference type="ChEBI" id="CHEBI:58017"/>
    </ligand>
</feature>
<evidence type="ECO:0000256" key="4">
    <source>
        <dbReference type="ARBA" id="ARBA00022679"/>
    </source>
</evidence>
<feature type="binding site" evidence="9">
    <location>
        <position position="91"/>
    </location>
    <ligand>
        <name>Mg(2+)</name>
        <dbReference type="ChEBI" id="CHEBI:18420"/>
        <label>1</label>
    </ligand>
</feature>
<dbReference type="NCBIfam" id="TIGR01245">
    <property type="entry name" value="trpD"/>
    <property type="match status" value="1"/>
</dbReference>
<dbReference type="SUPFAM" id="SSF47648">
    <property type="entry name" value="Nucleoside phosphorylase/phosphoribosyltransferase N-terminal domain"/>
    <property type="match status" value="1"/>
</dbReference>
<feature type="domain" description="Glycosyl transferase family 3" evidence="10">
    <location>
        <begin position="73"/>
        <end position="322"/>
    </location>
</feature>
<dbReference type="RefSeq" id="WP_093329515.1">
    <property type="nucleotide sequence ID" value="NZ_AP027363.1"/>
</dbReference>
<dbReference type="GO" id="GO:0000162">
    <property type="term" value="P:L-tryptophan biosynthetic process"/>
    <property type="evidence" value="ECO:0007669"/>
    <property type="project" value="UniProtKB-UniRule"/>
</dbReference>
<dbReference type="PANTHER" id="PTHR43285">
    <property type="entry name" value="ANTHRANILATE PHOSPHORIBOSYLTRANSFERASE"/>
    <property type="match status" value="1"/>
</dbReference>
<evidence type="ECO:0000259" key="10">
    <source>
        <dbReference type="Pfam" id="PF00591"/>
    </source>
</evidence>
<dbReference type="Pfam" id="PF00591">
    <property type="entry name" value="Glycos_transf_3"/>
    <property type="match status" value="1"/>
</dbReference>
<reference evidence="12 13" key="1">
    <citation type="submission" date="2016-10" db="EMBL/GenBank/DDBJ databases">
        <authorList>
            <person name="de Groot N.N."/>
        </authorList>
    </citation>
    <scope>NUCLEOTIDE SEQUENCE [LARGE SCALE GENOMIC DNA]</scope>
    <source>
        <strain evidence="12 13">DSM 19706</strain>
    </source>
</reference>
<dbReference type="Gene3D" id="1.20.970.10">
    <property type="entry name" value="Transferase, Pyrimidine Nucleoside Phosphorylase, Chain C"/>
    <property type="match status" value="1"/>
</dbReference>